<keyword evidence="9" id="KW-1185">Reference proteome</keyword>
<comment type="caution">
    <text evidence="8">The sequence shown here is derived from an EMBL/GenBank/DDBJ whole genome shotgun (WGS) entry which is preliminary data.</text>
</comment>
<dbReference type="InterPro" id="IPR000542">
    <property type="entry name" value="Carn_acyl_trans"/>
</dbReference>
<dbReference type="PANTHER" id="PTHR22589:SF103">
    <property type="entry name" value="CARNITINE O-ACETYL-TRANSFERASE, ISOFORM A-RELATED"/>
    <property type="match status" value="1"/>
</dbReference>
<organism evidence="8 9">
    <name type="scientific">Coniophora puteana (strain RWD-64-598)</name>
    <name type="common">Brown rot fungus</name>
    <dbReference type="NCBI Taxonomy" id="741705"/>
    <lineage>
        <taxon>Eukaryota</taxon>
        <taxon>Fungi</taxon>
        <taxon>Dikarya</taxon>
        <taxon>Basidiomycota</taxon>
        <taxon>Agaricomycotina</taxon>
        <taxon>Agaricomycetes</taxon>
        <taxon>Agaricomycetidae</taxon>
        <taxon>Boletales</taxon>
        <taxon>Coniophorineae</taxon>
        <taxon>Coniophoraceae</taxon>
        <taxon>Coniophora</taxon>
    </lineage>
</organism>
<dbReference type="Gene3D" id="3.30.559.70">
    <property type="entry name" value="Choline/Carnitine o-acyltransferase, domain 2"/>
    <property type="match status" value="1"/>
</dbReference>
<keyword evidence="2 5" id="KW-0808">Transferase</keyword>
<dbReference type="GeneID" id="19211470"/>
<name>A0A5M3MJF4_CONPW</name>
<evidence type="ECO:0000256" key="1">
    <source>
        <dbReference type="ARBA" id="ARBA00005232"/>
    </source>
</evidence>
<feature type="domain" description="Choline/carnitine acyltransferase" evidence="7">
    <location>
        <begin position="43"/>
        <end position="613"/>
    </location>
</feature>
<dbReference type="AlphaFoldDB" id="A0A5M3MJF4"/>
<evidence type="ECO:0000256" key="2">
    <source>
        <dbReference type="ARBA" id="ARBA00022679"/>
    </source>
</evidence>
<feature type="compositionally biased region" description="Basic and acidic residues" evidence="6">
    <location>
        <begin position="1"/>
        <end position="16"/>
    </location>
</feature>
<dbReference type="PROSITE" id="PS00439">
    <property type="entry name" value="ACYLTRANSF_C_1"/>
    <property type="match status" value="1"/>
</dbReference>
<dbReference type="EMBL" id="JH711581">
    <property type="protein sequence ID" value="EIW79342.1"/>
    <property type="molecule type" value="Genomic_DNA"/>
</dbReference>
<dbReference type="InterPro" id="IPR039551">
    <property type="entry name" value="Cho/carn_acyl_trans"/>
</dbReference>
<protein>
    <submittedName>
        <fullName evidence="8">Carnitine acetyl transferase</fullName>
    </submittedName>
</protein>
<keyword evidence="3 5" id="KW-0012">Acyltransferase</keyword>
<dbReference type="PANTHER" id="PTHR22589">
    <property type="entry name" value="CARNITINE O-ACYLTRANSFERASE"/>
    <property type="match status" value="1"/>
</dbReference>
<feature type="active site" description="Proton acceptor" evidence="4">
    <location>
        <position position="344"/>
    </location>
</feature>
<dbReference type="PROSITE" id="PS00440">
    <property type="entry name" value="ACYLTRANSF_C_2"/>
    <property type="match status" value="1"/>
</dbReference>
<dbReference type="Pfam" id="PF00755">
    <property type="entry name" value="Carn_acyltransf"/>
    <property type="match status" value="1"/>
</dbReference>
<evidence type="ECO:0000256" key="3">
    <source>
        <dbReference type="ARBA" id="ARBA00023315"/>
    </source>
</evidence>
<evidence type="ECO:0000256" key="6">
    <source>
        <dbReference type="SAM" id="MobiDB-lite"/>
    </source>
</evidence>
<sequence>MGNRVLPKDLTERPVDWKTTAAYPPGDKETSRTYGSTLKLPRLPVPKLEDTAARLKETLRPHAYTAAEYTAAERKIDQFTSVLGPELQKRLLKHAEGRDHWLEQWWDDLGYLGYRDSVVINVSYFFGFDRQPKHLRQTPAARAAGLARGALMFREKLQRGLIEPDGTKEGVFCMDSYRWMFDCCRVPGSQGLDWSVSYTGKRDEDQHIVVFRRNRMYKVNVVEKGRILSIDEIEWQIQSIYDQTTQDYPGIGVLSASNRDVWAKDFLELLEHPENDVIIRDIHSSAFIISLDTDKPSDLVNFSRSVWHGATKSGAPTGLRNRWVDKPLQFVVFDNAEAGFMGEHSVMDGTPTVRMCDEVLDILHDPAADLGKAPAGVTKDSRSPEPLDWHVSETTKGAIAKADRAATDLIDTQAMTVYRTPYGKAAIKKFGVSPDSWAQMIIHLAYLRLLGGEPRKGGTYESATTRKFFKGRTEVIRVVSSEADAWATSMDNSNASPAERKRLFDAAGKVHIARAKAAGNGQGVDRHMLGLKLLLDKGETVPEVFSDPVVARASNWVLSTSAVFSKHFEAYGWGEVVPEGFGVAYMTGFDDRLQFTIASRKEMPNKEFSQQIAKAADDLYVLHESLQKAKL</sequence>
<dbReference type="GO" id="GO:0005739">
    <property type="term" value="C:mitochondrion"/>
    <property type="evidence" value="ECO:0007669"/>
    <property type="project" value="TreeGrafter"/>
</dbReference>
<proteinExistence type="inferred from homology"/>
<reference evidence="9" key="1">
    <citation type="journal article" date="2012" name="Science">
        <title>The Paleozoic origin of enzymatic lignin decomposition reconstructed from 31 fungal genomes.</title>
        <authorList>
            <person name="Floudas D."/>
            <person name="Binder M."/>
            <person name="Riley R."/>
            <person name="Barry K."/>
            <person name="Blanchette R.A."/>
            <person name="Henrissat B."/>
            <person name="Martinez A.T."/>
            <person name="Otillar R."/>
            <person name="Spatafora J.W."/>
            <person name="Yadav J.S."/>
            <person name="Aerts A."/>
            <person name="Benoit I."/>
            <person name="Boyd A."/>
            <person name="Carlson A."/>
            <person name="Copeland A."/>
            <person name="Coutinho P.M."/>
            <person name="de Vries R.P."/>
            <person name="Ferreira P."/>
            <person name="Findley K."/>
            <person name="Foster B."/>
            <person name="Gaskell J."/>
            <person name="Glotzer D."/>
            <person name="Gorecki P."/>
            <person name="Heitman J."/>
            <person name="Hesse C."/>
            <person name="Hori C."/>
            <person name="Igarashi K."/>
            <person name="Jurgens J.A."/>
            <person name="Kallen N."/>
            <person name="Kersten P."/>
            <person name="Kohler A."/>
            <person name="Kuees U."/>
            <person name="Kumar T.K.A."/>
            <person name="Kuo A."/>
            <person name="LaButti K."/>
            <person name="Larrondo L.F."/>
            <person name="Lindquist E."/>
            <person name="Ling A."/>
            <person name="Lombard V."/>
            <person name="Lucas S."/>
            <person name="Lundell T."/>
            <person name="Martin R."/>
            <person name="McLaughlin D.J."/>
            <person name="Morgenstern I."/>
            <person name="Morin E."/>
            <person name="Murat C."/>
            <person name="Nagy L.G."/>
            <person name="Nolan M."/>
            <person name="Ohm R.A."/>
            <person name="Patyshakuliyeva A."/>
            <person name="Rokas A."/>
            <person name="Ruiz-Duenas F.J."/>
            <person name="Sabat G."/>
            <person name="Salamov A."/>
            <person name="Samejima M."/>
            <person name="Schmutz J."/>
            <person name="Slot J.C."/>
            <person name="St John F."/>
            <person name="Stenlid J."/>
            <person name="Sun H."/>
            <person name="Sun S."/>
            <person name="Syed K."/>
            <person name="Tsang A."/>
            <person name="Wiebenga A."/>
            <person name="Young D."/>
            <person name="Pisabarro A."/>
            <person name="Eastwood D.C."/>
            <person name="Martin F."/>
            <person name="Cullen D."/>
            <person name="Grigoriev I.V."/>
            <person name="Hibbett D.S."/>
        </authorList>
    </citation>
    <scope>NUCLEOTIDE SEQUENCE [LARGE SCALE GENOMIC DNA]</scope>
    <source>
        <strain evidence="9">RWD-64-598 SS2</strain>
    </source>
</reference>
<dbReference type="InterPro" id="IPR023213">
    <property type="entry name" value="CAT-like_dom_sf"/>
</dbReference>
<accession>A0A5M3MJF4</accession>
<dbReference type="GO" id="GO:0005777">
    <property type="term" value="C:peroxisome"/>
    <property type="evidence" value="ECO:0007669"/>
    <property type="project" value="TreeGrafter"/>
</dbReference>
<evidence type="ECO:0000256" key="4">
    <source>
        <dbReference type="PIRSR" id="PIRSR600542-1"/>
    </source>
</evidence>
<comment type="similarity">
    <text evidence="1 5">Belongs to the carnitine/choline acetyltransferase family.</text>
</comment>
<evidence type="ECO:0000313" key="8">
    <source>
        <dbReference type="EMBL" id="EIW79342.1"/>
    </source>
</evidence>
<dbReference type="GO" id="GO:0004092">
    <property type="term" value="F:carnitine O-acetyltransferase activity"/>
    <property type="evidence" value="ECO:0007669"/>
    <property type="project" value="TreeGrafter"/>
</dbReference>
<dbReference type="RefSeq" id="XP_007770995.1">
    <property type="nucleotide sequence ID" value="XM_007772805.1"/>
</dbReference>
<dbReference type="GO" id="GO:0009437">
    <property type="term" value="P:carnitine metabolic process"/>
    <property type="evidence" value="ECO:0007669"/>
    <property type="project" value="TreeGrafter"/>
</dbReference>
<dbReference type="OrthoDB" id="240216at2759"/>
<evidence type="ECO:0000259" key="7">
    <source>
        <dbReference type="Pfam" id="PF00755"/>
    </source>
</evidence>
<dbReference type="OMA" id="DVWAKDY"/>
<dbReference type="InterPro" id="IPR042231">
    <property type="entry name" value="Cho/carn_acyl_trans_2"/>
</dbReference>
<evidence type="ECO:0000313" key="9">
    <source>
        <dbReference type="Proteomes" id="UP000053558"/>
    </source>
</evidence>
<gene>
    <name evidence="8" type="ORF">CONPUDRAFT_91603</name>
</gene>
<dbReference type="KEGG" id="cput:CONPUDRAFT_91603"/>
<feature type="region of interest" description="Disordered" evidence="6">
    <location>
        <begin position="1"/>
        <end position="34"/>
    </location>
</feature>
<dbReference type="SUPFAM" id="SSF52777">
    <property type="entry name" value="CoA-dependent acyltransferases"/>
    <property type="match status" value="2"/>
</dbReference>
<dbReference type="Proteomes" id="UP000053558">
    <property type="component" value="Unassembled WGS sequence"/>
</dbReference>
<dbReference type="Gene3D" id="3.30.559.10">
    <property type="entry name" value="Chloramphenicol acetyltransferase-like domain"/>
    <property type="match status" value="1"/>
</dbReference>
<evidence type="ECO:0000256" key="5">
    <source>
        <dbReference type="RuleBase" id="RU003801"/>
    </source>
</evidence>